<comment type="caution">
    <text evidence="1">The sequence shown here is derived from an EMBL/GenBank/DDBJ whole genome shotgun (WGS) entry which is preliminary data.</text>
</comment>
<gene>
    <name evidence="1" type="ORF">CCHR01_16201</name>
</gene>
<dbReference type="AlphaFoldDB" id="A0AAD9E808"/>
<proteinExistence type="predicted"/>
<dbReference type="EMBL" id="JAQOWY010000500">
    <property type="protein sequence ID" value="KAK1841184.1"/>
    <property type="molecule type" value="Genomic_DNA"/>
</dbReference>
<organism evidence="1 2">
    <name type="scientific">Colletotrichum chrysophilum</name>
    <dbReference type="NCBI Taxonomy" id="1836956"/>
    <lineage>
        <taxon>Eukaryota</taxon>
        <taxon>Fungi</taxon>
        <taxon>Dikarya</taxon>
        <taxon>Ascomycota</taxon>
        <taxon>Pezizomycotina</taxon>
        <taxon>Sordariomycetes</taxon>
        <taxon>Hypocreomycetidae</taxon>
        <taxon>Glomerellales</taxon>
        <taxon>Glomerellaceae</taxon>
        <taxon>Colletotrichum</taxon>
        <taxon>Colletotrichum gloeosporioides species complex</taxon>
    </lineage>
</organism>
<protein>
    <submittedName>
        <fullName evidence="1">Uncharacterized protein</fullName>
    </submittedName>
</protein>
<reference evidence="1" key="1">
    <citation type="submission" date="2023-01" db="EMBL/GenBank/DDBJ databases">
        <title>Colletotrichum chrysophilum M932 genome sequence.</title>
        <authorList>
            <person name="Baroncelli R."/>
        </authorList>
    </citation>
    <scope>NUCLEOTIDE SEQUENCE</scope>
    <source>
        <strain evidence="1">M932</strain>
    </source>
</reference>
<keyword evidence="2" id="KW-1185">Reference proteome</keyword>
<name>A0AAD9E808_9PEZI</name>
<evidence type="ECO:0000313" key="1">
    <source>
        <dbReference type="EMBL" id="KAK1841184.1"/>
    </source>
</evidence>
<dbReference type="Proteomes" id="UP001243330">
    <property type="component" value="Unassembled WGS sequence"/>
</dbReference>
<sequence length="69" mass="7810">MDSMSSESELVLTWRCAVLSRYSLSRPALIRLPLCDKQIPYLADVSRCPEASGVSFHCEEGDSRDWETD</sequence>
<accession>A0AAD9E808</accession>
<evidence type="ECO:0000313" key="2">
    <source>
        <dbReference type="Proteomes" id="UP001243330"/>
    </source>
</evidence>